<evidence type="ECO:0000259" key="2">
    <source>
        <dbReference type="Pfam" id="PF01551"/>
    </source>
</evidence>
<reference evidence="4 5" key="1">
    <citation type="journal article" date="2015" name="Stand. Genomic Sci.">
        <title>Genomic Encyclopedia of Bacterial and Archaeal Type Strains, Phase III: the genomes of soil and plant-associated and newly described type strains.</title>
        <authorList>
            <person name="Whitman W.B."/>
            <person name="Woyke T."/>
            <person name="Klenk H.P."/>
            <person name="Zhou Y."/>
            <person name="Lilburn T.G."/>
            <person name="Beck B.J."/>
            <person name="De Vos P."/>
            <person name="Vandamme P."/>
            <person name="Eisen J.A."/>
            <person name="Garrity G."/>
            <person name="Hugenholtz P."/>
            <person name="Kyrpides N.C."/>
        </authorList>
    </citation>
    <scope>NUCLEOTIDE SEQUENCE [LARGE SCALE GENOMIC DNA]</scope>
    <source>
        <strain evidence="4 5">VKM Ac-2538</strain>
    </source>
</reference>
<evidence type="ECO:0000256" key="1">
    <source>
        <dbReference type="SAM" id="Phobius"/>
    </source>
</evidence>
<sequence>MGEGKSLPIIGGVAFFLMLPLIIVIAMLFTAMGSLGNAAECNSGGTEGAAFGWPTEKHEAAQGWDDDGPEKHTGLDYEVAKGSKVMAAEEGTVVSTEGDWIKIRHQDAAVETWYEFFESKSVSVGDKVTRGQEIGKSGTGTEGAPGLGGDHLHFELRVRTGENGTGALQPQDPTDSVGADATTGTSTCSCGGGPLVGGNNQEKAFNFFASNGYSKEQAAGIVGNMIHESSVEPARLQNTPPGQLTHPSEARGSSLGWGIVQWTPAGKMINPSMEATSNDEAKVESLEWQLEFLRKQLEGEGPLAEGPAGQQVKAAQSVEDAAVAFGRYFERFAGSNDLSNPRYTERKNTAREVFETFGGGDAPAGGCGAGNGDIVATAKMLAWDTPGHGKDEGDATEKYQRAMPDWNGSTGDDPFSDCGVFVATVMRMSGADPDYPTRTTSVQENYLRTSGKYDVFDDITEDQLRPGDILIGPGHTYLFVGEFNGYNAASASLHGHVPQAGNTYSIGQQFAAARLKNPPAPKS</sequence>
<evidence type="ECO:0000313" key="4">
    <source>
        <dbReference type="EMBL" id="TCO27899.1"/>
    </source>
</evidence>
<proteinExistence type="predicted"/>
<dbReference type="InterPro" id="IPR050570">
    <property type="entry name" value="Cell_wall_metabolism_enzyme"/>
</dbReference>
<name>A0ABY2BR51_9ACTN</name>
<comment type="caution">
    <text evidence="4">The sequence shown here is derived from an EMBL/GenBank/DDBJ whole genome shotgun (WGS) entry which is preliminary data.</text>
</comment>
<keyword evidence="1" id="KW-1133">Transmembrane helix</keyword>
<dbReference type="Pfam" id="PF18013">
    <property type="entry name" value="Phage_lysozyme2"/>
    <property type="match status" value="1"/>
</dbReference>
<dbReference type="InterPro" id="IPR011055">
    <property type="entry name" value="Dup_hybrid_motif"/>
</dbReference>
<dbReference type="SUPFAM" id="SSF51261">
    <property type="entry name" value="Duplicated hybrid motif"/>
    <property type="match status" value="1"/>
</dbReference>
<organism evidence="4 5">
    <name type="scientific">Kribbella orskensis</name>
    <dbReference type="NCBI Taxonomy" id="2512216"/>
    <lineage>
        <taxon>Bacteria</taxon>
        <taxon>Bacillati</taxon>
        <taxon>Actinomycetota</taxon>
        <taxon>Actinomycetes</taxon>
        <taxon>Propionibacteriales</taxon>
        <taxon>Kribbellaceae</taxon>
        <taxon>Kribbella</taxon>
    </lineage>
</organism>
<dbReference type="EMBL" id="SLWM01000003">
    <property type="protein sequence ID" value="TCO27899.1"/>
    <property type="molecule type" value="Genomic_DNA"/>
</dbReference>
<dbReference type="PANTHER" id="PTHR21666">
    <property type="entry name" value="PEPTIDASE-RELATED"/>
    <property type="match status" value="1"/>
</dbReference>
<keyword evidence="5" id="KW-1185">Reference proteome</keyword>
<dbReference type="Pfam" id="PF01551">
    <property type="entry name" value="Peptidase_M23"/>
    <property type="match status" value="1"/>
</dbReference>
<feature type="transmembrane region" description="Helical" evidence="1">
    <location>
        <begin position="7"/>
        <end position="32"/>
    </location>
</feature>
<keyword evidence="1" id="KW-0812">Transmembrane</keyword>
<feature type="domain" description="Phage tail lysozyme" evidence="3">
    <location>
        <begin position="199"/>
        <end position="357"/>
    </location>
</feature>
<dbReference type="InterPro" id="IPR016047">
    <property type="entry name" value="M23ase_b-sheet_dom"/>
</dbReference>
<dbReference type="Gene3D" id="1.10.530.10">
    <property type="match status" value="1"/>
</dbReference>
<dbReference type="RefSeq" id="WP_241998850.1">
    <property type="nucleotide sequence ID" value="NZ_SLWM01000003.1"/>
</dbReference>
<evidence type="ECO:0000259" key="3">
    <source>
        <dbReference type="Pfam" id="PF18013"/>
    </source>
</evidence>
<dbReference type="PANTHER" id="PTHR21666:SF270">
    <property type="entry name" value="MUREIN HYDROLASE ACTIVATOR ENVC"/>
    <property type="match status" value="1"/>
</dbReference>
<dbReference type="CDD" id="cd12797">
    <property type="entry name" value="M23_peptidase"/>
    <property type="match status" value="1"/>
</dbReference>
<keyword evidence="1" id="KW-0472">Membrane</keyword>
<dbReference type="InterPro" id="IPR041219">
    <property type="entry name" value="Phage_lysozyme2"/>
</dbReference>
<accession>A0ABY2BR51</accession>
<dbReference type="Gene3D" id="2.70.70.10">
    <property type="entry name" value="Glucose Permease (Domain IIA)"/>
    <property type="match status" value="1"/>
</dbReference>
<feature type="domain" description="M23ase beta-sheet core" evidence="2">
    <location>
        <begin position="71"/>
        <end position="159"/>
    </location>
</feature>
<gene>
    <name evidence="4" type="ORF">EV644_103603</name>
</gene>
<protein>
    <submittedName>
        <fullName evidence="4">Peptidase M23-like protein</fullName>
    </submittedName>
</protein>
<dbReference type="Proteomes" id="UP000295818">
    <property type="component" value="Unassembled WGS sequence"/>
</dbReference>
<evidence type="ECO:0000313" key="5">
    <source>
        <dbReference type="Proteomes" id="UP000295818"/>
    </source>
</evidence>